<dbReference type="AlphaFoldDB" id="A0A0F9THY1"/>
<name>A0A0F9THY1_9ZZZZ</name>
<sequence length="172" mass="19225">MNLPHRIRACNGDPKYWKGAISVLADEAAEEITRLEAEVNGMTKARDRFCSNINQIGRMFWGEDKDHYAPDAVIRKVEQLQAIVDELPSEKQYEQLKGIAALAMDWRAAEVHHAACKLGIRHDGKSRPSVENRISVLRSAVDSYKRSIREAADEAKEEGCVSVNQGIVPPAE</sequence>
<organism evidence="1">
    <name type="scientific">marine sediment metagenome</name>
    <dbReference type="NCBI Taxonomy" id="412755"/>
    <lineage>
        <taxon>unclassified sequences</taxon>
        <taxon>metagenomes</taxon>
        <taxon>ecological metagenomes</taxon>
    </lineage>
</organism>
<evidence type="ECO:0000313" key="1">
    <source>
        <dbReference type="EMBL" id="KKN80805.1"/>
    </source>
</evidence>
<accession>A0A0F9THY1</accession>
<dbReference type="EMBL" id="LAZR01000225">
    <property type="protein sequence ID" value="KKN80805.1"/>
    <property type="molecule type" value="Genomic_DNA"/>
</dbReference>
<comment type="caution">
    <text evidence="1">The sequence shown here is derived from an EMBL/GenBank/DDBJ whole genome shotgun (WGS) entry which is preliminary data.</text>
</comment>
<gene>
    <name evidence="1" type="ORF">LCGC14_0326110</name>
</gene>
<proteinExistence type="predicted"/>
<protein>
    <submittedName>
        <fullName evidence="1">Uncharacterized protein</fullName>
    </submittedName>
</protein>
<reference evidence="1" key="1">
    <citation type="journal article" date="2015" name="Nature">
        <title>Complex archaea that bridge the gap between prokaryotes and eukaryotes.</title>
        <authorList>
            <person name="Spang A."/>
            <person name="Saw J.H."/>
            <person name="Jorgensen S.L."/>
            <person name="Zaremba-Niedzwiedzka K."/>
            <person name="Martijn J."/>
            <person name="Lind A.E."/>
            <person name="van Eijk R."/>
            <person name="Schleper C."/>
            <person name="Guy L."/>
            <person name="Ettema T.J."/>
        </authorList>
    </citation>
    <scope>NUCLEOTIDE SEQUENCE</scope>
</reference>